<evidence type="ECO:0000256" key="1">
    <source>
        <dbReference type="SAM" id="SignalP"/>
    </source>
</evidence>
<organism evidence="2 3">
    <name type="scientific">Fuerstiella marisgermanici</name>
    <dbReference type="NCBI Taxonomy" id="1891926"/>
    <lineage>
        <taxon>Bacteria</taxon>
        <taxon>Pseudomonadati</taxon>
        <taxon>Planctomycetota</taxon>
        <taxon>Planctomycetia</taxon>
        <taxon>Planctomycetales</taxon>
        <taxon>Planctomycetaceae</taxon>
        <taxon>Fuerstiella</taxon>
    </lineage>
</organism>
<keyword evidence="1" id="KW-0732">Signal</keyword>
<dbReference type="RefSeq" id="WP_145943976.1">
    <property type="nucleotide sequence ID" value="NZ_CP017641.1"/>
</dbReference>
<feature type="signal peptide" evidence="1">
    <location>
        <begin position="1"/>
        <end position="23"/>
    </location>
</feature>
<keyword evidence="3" id="KW-1185">Reference proteome</keyword>
<reference evidence="2 3" key="1">
    <citation type="journal article" date="2016" name="Front. Microbiol.">
        <title>Fuerstia marisgermanicae gen. nov., sp. nov., an Unusual Member of the Phylum Planctomycetes from the German Wadden Sea.</title>
        <authorList>
            <person name="Kohn T."/>
            <person name="Heuer A."/>
            <person name="Jogler M."/>
            <person name="Vollmers J."/>
            <person name="Boedeker C."/>
            <person name="Bunk B."/>
            <person name="Rast P."/>
            <person name="Borchert D."/>
            <person name="Glockner I."/>
            <person name="Freese H.M."/>
            <person name="Klenk H.P."/>
            <person name="Overmann J."/>
            <person name="Kaster A.K."/>
            <person name="Rohde M."/>
            <person name="Wiegand S."/>
            <person name="Jogler C."/>
        </authorList>
    </citation>
    <scope>NUCLEOTIDE SEQUENCE [LARGE SCALE GENOMIC DNA]</scope>
    <source>
        <strain evidence="2 3">NH11</strain>
    </source>
</reference>
<evidence type="ECO:0000313" key="3">
    <source>
        <dbReference type="Proteomes" id="UP000187735"/>
    </source>
</evidence>
<evidence type="ECO:0000313" key="2">
    <source>
        <dbReference type="EMBL" id="APZ91246.1"/>
    </source>
</evidence>
<name>A0A1P8WB36_9PLAN</name>
<protein>
    <recommendedName>
        <fullName evidence="4">Lipoprotein</fullName>
    </recommendedName>
</protein>
<dbReference type="KEGG" id="fmr:Fuma_00832"/>
<accession>A0A1P8WB36</accession>
<dbReference type="EMBL" id="CP017641">
    <property type="protein sequence ID" value="APZ91246.1"/>
    <property type="molecule type" value="Genomic_DNA"/>
</dbReference>
<evidence type="ECO:0008006" key="4">
    <source>
        <dbReference type="Google" id="ProtNLM"/>
    </source>
</evidence>
<dbReference type="PROSITE" id="PS51257">
    <property type="entry name" value="PROKAR_LIPOPROTEIN"/>
    <property type="match status" value="1"/>
</dbReference>
<proteinExistence type="predicted"/>
<feature type="chain" id="PRO_5012456236" description="Lipoprotein" evidence="1">
    <location>
        <begin position="24"/>
        <end position="148"/>
    </location>
</feature>
<dbReference type="AlphaFoldDB" id="A0A1P8WB36"/>
<gene>
    <name evidence="2" type="ORF">Fuma_00832</name>
</gene>
<sequence precursor="true">MFARATMMLLSGAIGMTLTGCSATSPTMRAQSPNAAFASYDGGWDGCESGMSCDCQNGECDAGGGRRASRRQARQAGAPVVTGACPTGQCPDGKCGGRCLNIPFHPVHRNFHSYEVPRGLSRPDTSAPPASYQYPYYTTRGPTDFFMK</sequence>
<dbReference type="Proteomes" id="UP000187735">
    <property type="component" value="Chromosome"/>
</dbReference>